<dbReference type="SUPFAM" id="SSF54593">
    <property type="entry name" value="Glyoxalase/Bleomycin resistance protein/Dihydroxybiphenyl dioxygenase"/>
    <property type="match status" value="1"/>
</dbReference>
<keyword evidence="4" id="KW-1185">Reference proteome</keyword>
<dbReference type="InterPro" id="IPR051332">
    <property type="entry name" value="Fosfomycin_Res_Enzymes"/>
</dbReference>
<dbReference type="Gene3D" id="3.10.180.10">
    <property type="entry name" value="2,3-Dihydroxybiphenyl 1,2-Dioxygenase, domain 1"/>
    <property type="match status" value="1"/>
</dbReference>
<proteinExistence type="predicted"/>
<name>A0ABP6STZ3_9ACTN</name>
<keyword evidence="1" id="KW-0479">Metal-binding</keyword>
<protein>
    <submittedName>
        <fullName evidence="3">VOC family protein</fullName>
    </submittedName>
</protein>
<dbReference type="RefSeq" id="WP_345726973.1">
    <property type="nucleotide sequence ID" value="NZ_BAAAYN010000006.1"/>
</dbReference>
<comment type="caution">
    <text evidence="3">The sequence shown here is derived from an EMBL/GenBank/DDBJ whole genome shotgun (WGS) entry which is preliminary data.</text>
</comment>
<dbReference type="PANTHER" id="PTHR36113:SF6">
    <property type="entry name" value="FOSFOMYCIN RESISTANCE PROTEIN FOSX"/>
    <property type="match status" value="1"/>
</dbReference>
<evidence type="ECO:0000313" key="4">
    <source>
        <dbReference type="Proteomes" id="UP001501676"/>
    </source>
</evidence>
<dbReference type="Pfam" id="PF00903">
    <property type="entry name" value="Glyoxalase"/>
    <property type="match status" value="1"/>
</dbReference>
<dbReference type="PANTHER" id="PTHR36113">
    <property type="entry name" value="LYASE, PUTATIVE-RELATED-RELATED"/>
    <property type="match status" value="1"/>
</dbReference>
<feature type="domain" description="VOC" evidence="2">
    <location>
        <begin position="18"/>
        <end position="142"/>
    </location>
</feature>
<accession>A0ABP6STZ3</accession>
<organism evidence="3 4">
    <name type="scientific">Cryptosporangium minutisporangium</name>
    <dbReference type="NCBI Taxonomy" id="113569"/>
    <lineage>
        <taxon>Bacteria</taxon>
        <taxon>Bacillati</taxon>
        <taxon>Actinomycetota</taxon>
        <taxon>Actinomycetes</taxon>
        <taxon>Cryptosporangiales</taxon>
        <taxon>Cryptosporangiaceae</taxon>
        <taxon>Cryptosporangium</taxon>
    </lineage>
</organism>
<reference evidence="4" key="1">
    <citation type="journal article" date="2019" name="Int. J. Syst. Evol. Microbiol.">
        <title>The Global Catalogue of Microorganisms (GCM) 10K type strain sequencing project: providing services to taxonomists for standard genome sequencing and annotation.</title>
        <authorList>
            <consortium name="The Broad Institute Genomics Platform"/>
            <consortium name="The Broad Institute Genome Sequencing Center for Infectious Disease"/>
            <person name="Wu L."/>
            <person name="Ma J."/>
        </authorList>
    </citation>
    <scope>NUCLEOTIDE SEQUENCE [LARGE SCALE GENOMIC DNA]</scope>
    <source>
        <strain evidence="4">JCM 9458</strain>
    </source>
</reference>
<evidence type="ECO:0000256" key="1">
    <source>
        <dbReference type="ARBA" id="ARBA00022723"/>
    </source>
</evidence>
<dbReference type="EMBL" id="BAAAYN010000006">
    <property type="protein sequence ID" value="GAA3384034.1"/>
    <property type="molecule type" value="Genomic_DNA"/>
</dbReference>
<dbReference type="Proteomes" id="UP001501676">
    <property type="component" value="Unassembled WGS sequence"/>
</dbReference>
<dbReference type="CDD" id="cd06587">
    <property type="entry name" value="VOC"/>
    <property type="match status" value="1"/>
</dbReference>
<sequence>MSSAPPAPERTAPLTGLTTGHVGLNVTDLVRSRNFYADVLGLDVLGTSTDPGREYAFLGVDGALVLTLWQQSDGRFDPRRPGLHHLSFQVADAAAVATAEARVRACGAEFVHDGVVAHGEGARSGGIFFLDPDGTRLEVFAPTGAENAPAPTEDAPTCGFF</sequence>
<dbReference type="InterPro" id="IPR037523">
    <property type="entry name" value="VOC_core"/>
</dbReference>
<dbReference type="InterPro" id="IPR018146">
    <property type="entry name" value="Glyoxalase_1_CS"/>
</dbReference>
<gene>
    <name evidence="3" type="ORF">GCM10020369_12200</name>
</gene>
<evidence type="ECO:0000313" key="3">
    <source>
        <dbReference type="EMBL" id="GAA3384034.1"/>
    </source>
</evidence>
<dbReference type="PROSITE" id="PS00934">
    <property type="entry name" value="GLYOXALASE_I_1"/>
    <property type="match status" value="1"/>
</dbReference>
<dbReference type="InterPro" id="IPR004360">
    <property type="entry name" value="Glyas_Fos-R_dOase_dom"/>
</dbReference>
<dbReference type="InterPro" id="IPR029068">
    <property type="entry name" value="Glyas_Bleomycin-R_OHBP_Dase"/>
</dbReference>
<evidence type="ECO:0000259" key="2">
    <source>
        <dbReference type="PROSITE" id="PS51819"/>
    </source>
</evidence>
<dbReference type="PROSITE" id="PS51819">
    <property type="entry name" value="VOC"/>
    <property type="match status" value="1"/>
</dbReference>